<dbReference type="Proteomes" id="UP001497383">
    <property type="component" value="Chromosome 7"/>
</dbReference>
<evidence type="ECO:0000313" key="6">
    <source>
        <dbReference type="EMBL" id="CAK9439757.1"/>
    </source>
</evidence>
<dbReference type="RefSeq" id="XP_066827009.1">
    <property type="nucleotide sequence ID" value="XM_066976660.1"/>
</dbReference>
<organism evidence="3 10">
    <name type="scientific">Lodderomyces beijingensis</name>
    <dbReference type="NCBI Taxonomy" id="1775926"/>
    <lineage>
        <taxon>Eukaryota</taxon>
        <taxon>Fungi</taxon>
        <taxon>Dikarya</taxon>
        <taxon>Ascomycota</taxon>
        <taxon>Saccharomycotina</taxon>
        <taxon>Pichiomycetes</taxon>
        <taxon>Debaryomycetaceae</taxon>
        <taxon>Candida/Lodderomyces clade</taxon>
        <taxon>Lodderomyces</taxon>
    </lineage>
</organism>
<dbReference type="Proteomes" id="UP001497383">
    <property type="component" value="Chromosome 1"/>
</dbReference>
<evidence type="ECO:0000313" key="2">
    <source>
        <dbReference type="EMBL" id="CAK9436539.1"/>
    </source>
</evidence>
<dbReference type="EMBL" id="OZ022410">
    <property type="protein sequence ID" value="CAK9440939.1"/>
    <property type="molecule type" value="Genomic_DNA"/>
</dbReference>
<evidence type="ECO:0000313" key="3">
    <source>
        <dbReference type="EMBL" id="CAK9436716.1"/>
    </source>
</evidence>
<dbReference type="EMBL" id="OZ022405">
    <property type="protein sequence ID" value="CAK9435344.1"/>
    <property type="molecule type" value="Genomic_DNA"/>
</dbReference>
<evidence type="ECO:0000313" key="10">
    <source>
        <dbReference type="Proteomes" id="UP001497383"/>
    </source>
</evidence>
<dbReference type="GeneID" id="92205267"/>
<dbReference type="Proteomes" id="UP001497383">
    <property type="component" value="Chromosome 6"/>
</dbReference>
<name>A0ABP0ZFQ5_9ASCO</name>
<evidence type="ECO:0000313" key="7">
    <source>
        <dbReference type="EMBL" id="CAK9440659.1"/>
    </source>
</evidence>
<keyword evidence="10" id="KW-1185">Reference proteome</keyword>
<evidence type="ECO:0000313" key="9">
    <source>
        <dbReference type="EMBL" id="CAK9441823.1"/>
    </source>
</evidence>
<dbReference type="EMBL" id="OZ022409">
    <property type="protein sequence ID" value="CAK9440659.1"/>
    <property type="molecule type" value="Genomic_DNA"/>
</dbReference>
<evidence type="ECO:0000313" key="5">
    <source>
        <dbReference type="EMBL" id="CAK9438924.1"/>
    </source>
</evidence>
<gene>
    <name evidence="1" type="ORF">LODBEIA_P00710</name>
    <name evidence="2" type="ORF">LODBEIA_P10970</name>
    <name evidence="3" type="ORF">LODBEIA_P12380</name>
    <name evidence="4" type="ORF">LODBEIA_P20490</name>
    <name evidence="5" type="ORF">LODBEIA_P31480</name>
    <name evidence="6" type="ORF">LODBEIA_P38570</name>
    <name evidence="7" type="ORF">LODBEIA_P46670</name>
    <name evidence="8" type="ORF">LODBEIA_P48080</name>
    <name evidence="9" type="ORF">LODBEIA_P56910</name>
</gene>
<dbReference type="EMBL" id="OZ022411">
    <property type="protein sequence ID" value="CAK9441823.1"/>
    <property type="molecule type" value="Genomic_DNA"/>
</dbReference>
<protein>
    <submittedName>
        <fullName evidence="3">Uncharacterized protein</fullName>
    </submittedName>
</protein>
<reference evidence="3 10" key="1">
    <citation type="submission" date="2024-03" db="EMBL/GenBank/DDBJ databases">
        <authorList>
            <person name="Brejova B."/>
        </authorList>
    </citation>
    <scope>NUCLEOTIDE SEQUENCE [LARGE SCALE GENOMIC DNA]</scope>
    <source>
        <strain evidence="3 10">CBS 14171</strain>
    </source>
</reference>
<dbReference type="EMBL" id="OZ022406">
    <property type="protein sequence ID" value="CAK9437671.1"/>
    <property type="molecule type" value="Genomic_DNA"/>
</dbReference>
<dbReference type="Proteomes" id="UP001497383">
    <property type="component" value="Chromosome 5"/>
</dbReference>
<dbReference type="EMBL" id="OZ022405">
    <property type="protein sequence ID" value="CAK9436539.1"/>
    <property type="molecule type" value="Genomic_DNA"/>
</dbReference>
<dbReference type="Proteomes" id="UP001497383">
    <property type="component" value="Chromosome 4"/>
</dbReference>
<dbReference type="EMBL" id="OZ022408">
    <property type="protein sequence ID" value="CAK9439757.1"/>
    <property type="molecule type" value="Genomic_DNA"/>
</dbReference>
<sequence>MRSVTRTIKRTLSVGVEPRLQSLIDRNQIPRASALLLQSKRSGYSPSPAHALRLIQVACASSPRYFAKNAYCVLQVLQQYPEVKPAVAVQCLEYFASHSVGNTYANHLFFHSWGEIKSLGPEKVTLAVASVLKVNADNGNSIAAIKAWRLAKHLVDSTKVAALLVRVFRCHHNDEEVHHELPQLGNSPELTSYMLSFYARRDPARFESLVSALETPLSRSARCDLLQAFIDGGDRARARAIIGSIGQTTPRELDLTVKWLIWDGKTHQARQLVQRTPIEVSKWGCLTLFKHTGNKDLLSQLHRLAGDPVLEQFAIEMVRSETNLKESIRCLIGILRDSSWHLHQSNRLYQKPPRVGLRVRLAPASLVHCIKTIAIKAVQRRDRESLRWAIEELRRSGWCLASTLEFLHFHDHEGYLKTTLKH</sequence>
<accession>A0ABP0ZFQ5</accession>
<evidence type="ECO:0000313" key="4">
    <source>
        <dbReference type="EMBL" id="CAK9437671.1"/>
    </source>
</evidence>
<proteinExistence type="predicted"/>
<dbReference type="EMBL" id="OZ022408">
    <property type="protein sequence ID" value="CAK9438924.1"/>
    <property type="molecule type" value="Genomic_DNA"/>
</dbReference>
<dbReference type="EMBL" id="OZ022406">
    <property type="protein sequence ID" value="CAK9436716.1"/>
    <property type="molecule type" value="Genomic_DNA"/>
</dbReference>
<evidence type="ECO:0000313" key="1">
    <source>
        <dbReference type="EMBL" id="CAK9435344.1"/>
    </source>
</evidence>
<dbReference type="Proteomes" id="UP001497383">
    <property type="component" value="Chromosome 2"/>
</dbReference>
<evidence type="ECO:0000313" key="8">
    <source>
        <dbReference type="EMBL" id="CAK9440939.1"/>
    </source>
</evidence>